<feature type="transmembrane region" description="Helical" evidence="1">
    <location>
        <begin position="136"/>
        <end position="157"/>
    </location>
</feature>
<accession>A0ABM1NK44</accession>
<feature type="transmembrane region" description="Helical" evidence="1">
    <location>
        <begin position="229"/>
        <end position="247"/>
    </location>
</feature>
<dbReference type="Proteomes" id="UP000695000">
    <property type="component" value="Unplaced"/>
</dbReference>
<name>A0ABM1NK44_NICVS</name>
<reference evidence="3" key="1">
    <citation type="submission" date="2025-08" db="UniProtKB">
        <authorList>
            <consortium name="RefSeq"/>
        </authorList>
    </citation>
    <scope>IDENTIFICATION</scope>
    <source>
        <tissue evidence="3">Whole Larva</tissue>
    </source>
</reference>
<keyword evidence="1" id="KW-0472">Membrane</keyword>
<gene>
    <name evidence="3" type="primary">LOC108569940</name>
</gene>
<feature type="transmembrane region" description="Helical" evidence="1">
    <location>
        <begin position="102"/>
        <end position="124"/>
    </location>
</feature>
<proteinExistence type="predicted"/>
<dbReference type="Gene3D" id="1.20.1070.10">
    <property type="entry name" value="Rhodopsin 7-helix transmembrane proteins"/>
    <property type="match status" value="1"/>
</dbReference>
<sequence>MDQVLDDFLENSTSKAHEHETMYKIHFCSQAVVCFVSLVADLLIVTIVLNSKRMRTRTNNVIMHFAIADSFCMLNEMGMIYYALDKLIPNLEDSRLYCVLSIYEMTSQIACFVFVLFLISNTLIQTQKFSDKILLIGYYATISAFFLAHAVSCAFYYTSFPMFHMLLFILFMITIICIFIKEINRCCKARRNSPLSQKTAFRMNIARIYVYSWLFNTLCYGFQNDVFLFLGLIGYMSGFFILMYLIYSHRNFRISLLNLLRCRNYDIDVTISFADSCSESINDNPVIAANLDNNLQELEDTTDVNLARV</sequence>
<dbReference type="RefSeq" id="XP_017787194.1">
    <property type="nucleotide sequence ID" value="XM_017931705.1"/>
</dbReference>
<evidence type="ECO:0000256" key="1">
    <source>
        <dbReference type="SAM" id="Phobius"/>
    </source>
</evidence>
<dbReference type="GeneID" id="108569940"/>
<protein>
    <submittedName>
        <fullName evidence="3">Uncharacterized protein LOC108569940 isoform X1</fullName>
    </submittedName>
</protein>
<evidence type="ECO:0000313" key="2">
    <source>
        <dbReference type="Proteomes" id="UP000695000"/>
    </source>
</evidence>
<keyword evidence="2" id="KW-1185">Reference proteome</keyword>
<dbReference type="SUPFAM" id="SSF81321">
    <property type="entry name" value="Family A G protein-coupled receptor-like"/>
    <property type="match status" value="1"/>
</dbReference>
<keyword evidence="1" id="KW-1133">Transmembrane helix</keyword>
<keyword evidence="1" id="KW-0812">Transmembrane</keyword>
<feature type="transmembrane region" description="Helical" evidence="1">
    <location>
        <begin position="204"/>
        <end position="223"/>
    </location>
</feature>
<feature type="transmembrane region" description="Helical" evidence="1">
    <location>
        <begin position="163"/>
        <end position="183"/>
    </location>
</feature>
<feature type="transmembrane region" description="Helical" evidence="1">
    <location>
        <begin position="61"/>
        <end position="82"/>
    </location>
</feature>
<feature type="transmembrane region" description="Helical" evidence="1">
    <location>
        <begin position="30"/>
        <end position="49"/>
    </location>
</feature>
<evidence type="ECO:0000313" key="3">
    <source>
        <dbReference type="RefSeq" id="XP_017787194.1"/>
    </source>
</evidence>
<organism evidence="2 3">
    <name type="scientific">Nicrophorus vespilloides</name>
    <name type="common">Boreal carrion beetle</name>
    <dbReference type="NCBI Taxonomy" id="110193"/>
    <lineage>
        <taxon>Eukaryota</taxon>
        <taxon>Metazoa</taxon>
        <taxon>Ecdysozoa</taxon>
        <taxon>Arthropoda</taxon>
        <taxon>Hexapoda</taxon>
        <taxon>Insecta</taxon>
        <taxon>Pterygota</taxon>
        <taxon>Neoptera</taxon>
        <taxon>Endopterygota</taxon>
        <taxon>Coleoptera</taxon>
        <taxon>Polyphaga</taxon>
        <taxon>Staphyliniformia</taxon>
        <taxon>Silphidae</taxon>
        <taxon>Nicrophorinae</taxon>
        <taxon>Nicrophorus</taxon>
    </lineage>
</organism>